<evidence type="ECO:0000313" key="1">
    <source>
        <dbReference type="Ensembl" id="ENSHHUP00000053997.1"/>
    </source>
</evidence>
<dbReference type="STRING" id="62062.ENSHHUP00000053997"/>
<proteinExistence type="predicted"/>
<dbReference type="Pfam" id="PF00378">
    <property type="entry name" value="ECH_1"/>
    <property type="match status" value="1"/>
</dbReference>
<reference evidence="1" key="3">
    <citation type="submission" date="2025-09" db="UniProtKB">
        <authorList>
            <consortium name="Ensembl"/>
        </authorList>
    </citation>
    <scope>IDENTIFICATION</scope>
</reference>
<dbReference type="GO" id="GO:0005739">
    <property type="term" value="C:mitochondrion"/>
    <property type="evidence" value="ECO:0007669"/>
    <property type="project" value="TreeGrafter"/>
</dbReference>
<dbReference type="InterPro" id="IPR029045">
    <property type="entry name" value="ClpP/crotonase-like_dom_sf"/>
</dbReference>
<protein>
    <submittedName>
        <fullName evidence="1">Uncharacterized protein</fullName>
    </submittedName>
</protein>
<name>A0A4W5NSJ3_9TELE</name>
<dbReference type="PANTHER" id="PTHR11941:SF44">
    <property type="entry name" value="ENOYL-COA HYDRATASE DOMAIN-CONTAINING PROTEIN 2, MITOCHONDRIAL"/>
    <property type="match status" value="1"/>
</dbReference>
<dbReference type="InterPro" id="IPR001753">
    <property type="entry name" value="Enoyl-CoA_hydra/iso"/>
</dbReference>
<dbReference type="Ensembl" id="ENSHHUT00000055877.1">
    <property type="protein sequence ID" value="ENSHHUP00000053997.1"/>
    <property type="gene ID" value="ENSHHUG00000032419.1"/>
</dbReference>
<dbReference type="Proteomes" id="UP000314982">
    <property type="component" value="Unassembled WGS sequence"/>
</dbReference>
<reference evidence="2" key="1">
    <citation type="submission" date="2018-06" db="EMBL/GenBank/DDBJ databases">
        <title>Genome assembly of Danube salmon.</title>
        <authorList>
            <person name="Macqueen D.J."/>
            <person name="Gundappa M.K."/>
        </authorList>
    </citation>
    <scope>NUCLEOTIDE SEQUENCE [LARGE SCALE GENOMIC DNA]</scope>
</reference>
<dbReference type="AlphaFoldDB" id="A0A4W5NSJ3"/>
<dbReference type="GO" id="GO:0006635">
    <property type="term" value="P:fatty acid beta-oxidation"/>
    <property type="evidence" value="ECO:0007669"/>
    <property type="project" value="TreeGrafter"/>
</dbReference>
<keyword evidence="2" id="KW-1185">Reference proteome</keyword>
<evidence type="ECO:0000313" key="2">
    <source>
        <dbReference type="Proteomes" id="UP000314982"/>
    </source>
</evidence>
<accession>A0A4W5NSJ3</accession>
<organism evidence="1 2">
    <name type="scientific">Hucho hucho</name>
    <name type="common">huchen</name>
    <dbReference type="NCBI Taxonomy" id="62062"/>
    <lineage>
        <taxon>Eukaryota</taxon>
        <taxon>Metazoa</taxon>
        <taxon>Chordata</taxon>
        <taxon>Craniata</taxon>
        <taxon>Vertebrata</taxon>
        <taxon>Euteleostomi</taxon>
        <taxon>Actinopterygii</taxon>
        <taxon>Neopterygii</taxon>
        <taxon>Teleostei</taxon>
        <taxon>Protacanthopterygii</taxon>
        <taxon>Salmoniformes</taxon>
        <taxon>Salmonidae</taxon>
        <taxon>Salmoninae</taxon>
        <taxon>Hucho</taxon>
    </lineage>
</organism>
<dbReference type="SUPFAM" id="SSF52096">
    <property type="entry name" value="ClpP/crotonase"/>
    <property type="match status" value="1"/>
</dbReference>
<reference evidence="1" key="2">
    <citation type="submission" date="2025-08" db="UniProtKB">
        <authorList>
            <consortium name="Ensembl"/>
        </authorList>
    </citation>
    <scope>IDENTIFICATION</scope>
</reference>
<sequence>MGLIEKTQGLLPGGGGSQCPPRALGFALAKELIFTGRRVDGQRAVDIGLVNRILPQMPAVDRGTSAVKWRNRPQITYAHTQTSYLQSHGLEDIFLYLRMF</sequence>
<dbReference type="PANTHER" id="PTHR11941">
    <property type="entry name" value="ENOYL-COA HYDRATASE-RELATED"/>
    <property type="match status" value="1"/>
</dbReference>
<dbReference type="Gene3D" id="3.90.226.10">
    <property type="entry name" value="2-enoyl-CoA Hydratase, Chain A, domain 1"/>
    <property type="match status" value="1"/>
</dbReference>